<dbReference type="OrthoDB" id="2376882at2"/>
<organism evidence="1 2">
    <name type="scientific">Tenuibacillus multivorans</name>
    <dbReference type="NCBI Taxonomy" id="237069"/>
    <lineage>
        <taxon>Bacteria</taxon>
        <taxon>Bacillati</taxon>
        <taxon>Bacillota</taxon>
        <taxon>Bacilli</taxon>
        <taxon>Bacillales</taxon>
        <taxon>Bacillaceae</taxon>
        <taxon>Tenuibacillus</taxon>
    </lineage>
</organism>
<dbReference type="InterPro" id="IPR014962">
    <property type="entry name" value="YolD"/>
</dbReference>
<dbReference type="STRING" id="237069.SAMN05216498_2749"/>
<dbReference type="PANTHER" id="PTHR40051">
    <property type="entry name" value="IG HYPOTHETICAL 15966"/>
    <property type="match status" value="1"/>
</dbReference>
<dbReference type="Proteomes" id="UP000199334">
    <property type="component" value="Unassembled WGS sequence"/>
</dbReference>
<dbReference type="EMBL" id="FNIG01000006">
    <property type="protein sequence ID" value="SDN63816.1"/>
    <property type="molecule type" value="Genomic_DNA"/>
</dbReference>
<sequence length="115" mass="13918">MKTNKLTHGHNLMWESSRMMLPEHKELLRQHQKEIIRKEKPRFDEQEVECLEQQIHEAMNEQIPVKLTLFDPYDNQNLTGIIQKMDSQTKRIKIKQHSGEIEWINFRDLVQVEKI</sequence>
<evidence type="ECO:0000313" key="1">
    <source>
        <dbReference type="EMBL" id="SDN63816.1"/>
    </source>
</evidence>
<proteinExistence type="predicted"/>
<gene>
    <name evidence="1" type="ORF">SAMN05216498_2749</name>
</gene>
<dbReference type="PANTHER" id="PTHR40051:SF1">
    <property type="entry name" value="YOLD-LIKE FAMILY PROTEIN"/>
    <property type="match status" value="1"/>
</dbReference>
<dbReference type="RefSeq" id="WP_093857151.1">
    <property type="nucleotide sequence ID" value="NZ_BJVZ01000002.1"/>
</dbReference>
<protein>
    <submittedName>
        <fullName evidence="1">YolD-like protein</fullName>
    </submittedName>
</protein>
<dbReference type="Pfam" id="PF08863">
    <property type="entry name" value="YolD"/>
    <property type="match status" value="1"/>
</dbReference>
<accession>A0A1H0D1A3</accession>
<evidence type="ECO:0000313" key="2">
    <source>
        <dbReference type="Proteomes" id="UP000199334"/>
    </source>
</evidence>
<name>A0A1H0D1A3_9BACI</name>
<dbReference type="AlphaFoldDB" id="A0A1H0D1A3"/>
<keyword evidence="2" id="KW-1185">Reference proteome</keyword>
<reference evidence="1 2" key="1">
    <citation type="submission" date="2016-10" db="EMBL/GenBank/DDBJ databases">
        <authorList>
            <person name="de Groot N.N."/>
        </authorList>
    </citation>
    <scope>NUCLEOTIDE SEQUENCE [LARGE SCALE GENOMIC DNA]</scope>
    <source>
        <strain evidence="1 2">CGMCC 1.3442</strain>
    </source>
</reference>